<feature type="chain" id="PRO_5014398578" evidence="2">
    <location>
        <begin position="20"/>
        <end position="44"/>
    </location>
</feature>
<protein>
    <submittedName>
        <fullName evidence="3">Uncharacterized protein</fullName>
    </submittedName>
</protein>
<organism evidence="3 4">
    <name type="scientific">Trifolium pratense</name>
    <name type="common">Red clover</name>
    <dbReference type="NCBI Taxonomy" id="57577"/>
    <lineage>
        <taxon>Eukaryota</taxon>
        <taxon>Viridiplantae</taxon>
        <taxon>Streptophyta</taxon>
        <taxon>Embryophyta</taxon>
        <taxon>Tracheophyta</taxon>
        <taxon>Spermatophyta</taxon>
        <taxon>Magnoliopsida</taxon>
        <taxon>eudicotyledons</taxon>
        <taxon>Gunneridae</taxon>
        <taxon>Pentapetalae</taxon>
        <taxon>rosids</taxon>
        <taxon>fabids</taxon>
        <taxon>Fabales</taxon>
        <taxon>Fabaceae</taxon>
        <taxon>Papilionoideae</taxon>
        <taxon>50 kb inversion clade</taxon>
        <taxon>NPAAA clade</taxon>
        <taxon>Hologalegina</taxon>
        <taxon>IRL clade</taxon>
        <taxon>Trifolieae</taxon>
        <taxon>Trifolium</taxon>
    </lineage>
</organism>
<reference evidence="3 4" key="1">
    <citation type="journal article" date="2014" name="Am. J. Bot.">
        <title>Genome assembly and annotation for red clover (Trifolium pratense; Fabaceae).</title>
        <authorList>
            <person name="Istvanek J."/>
            <person name="Jaros M."/>
            <person name="Krenek A."/>
            <person name="Repkova J."/>
        </authorList>
    </citation>
    <scope>NUCLEOTIDE SEQUENCE [LARGE SCALE GENOMIC DNA]</scope>
    <source>
        <strain evidence="4">cv. Tatra</strain>
        <tissue evidence="3">Young leaves</tissue>
    </source>
</reference>
<accession>A0A2K3KJY0</accession>
<evidence type="ECO:0000313" key="4">
    <source>
        <dbReference type="Proteomes" id="UP000236291"/>
    </source>
</evidence>
<evidence type="ECO:0000256" key="2">
    <source>
        <dbReference type="SAM" id="SignalP"/>
    </source>
</evidence>
<dbReference type="Proteomes" id="UP000236291">
    <property type="component" value="Unassembled WGS sequence"/>
</dbReference>
<dbReference type="EMBL" id="ASHM01195743">
    <property type="protein sequence ID" value="PNX66587.1"/>
    <property type="molecule type" value="Genomic_DNA"/>
</dbReference>
<feature type="compositionally biased region" description="Low complexity" evidence="1">
    <location>
        <begin position="27"/>
        <end position="44"/>
    </location>
</feature>
<sequence>MMRSLGWFFCILIEGTLLAGPGVGTFDSSSESDSSSATASSDVG</sequence>
<feature type="region of interest" description="Disordered" evidence="1">
    <location>
        <begin position="25"/>
        <end position="44"/>
    </location>
</feature>
<gene>
    <name evidence="3" type="ORF">L195_g063122</name>
</gene>
<dbReference type="AlphaFoldDB" id="A0A2K3KJY0"/>
<evidence type="ECO:0000313" key="3">
    <source>
        <dbReference type="EMBL" id="PNX66587.1"/>
    </source>
</evidence>
<evidence type="ECO:0000256" key="1">
    <source>
        <dbReference type="SAM" id="MobiDB-lite"/>
    </source>
</evidence>
<name>A0A2K3KJY0_TRIPR</name>
<comment type="caution">
    <text evidence="3">The sequence shown here is derived from an EMBL/GenBank/DDBJ whole genome shotgun (WGS) entry which is preliminary data.</text>
</comment>
<feature type="non-terminal residue" evidence="3">
    <location>
        <position position="44"/>
    </location>
</feature>
<proteinExistence type="predicted"/>
<feature type="signal peptide" evidence="2">
    <location>
        <begin position="1"/>
        <end position="19"/>
    </location>
</feature>
<reference evidence="3 4" key="2">
    <citation type="journal article" date="2017" name="Front. Plant Sci.">
        <title>Gene Classification and Mining of Molecular Markers Useful in Red Clover (Trifolium pratense) Breeding.</title>
        <authorList>
            <person name="Istvanek J."/>
            <person name="Dluhosova J."/>
            <person name="Dluhos P."/>
            <person name="Patkova L."/>
            <person name="Nedelnik J."/>
            <person name="Repkova J."/>
        </authorList>
    </citation>
    <scope>NUCLEOTIDE SEQUENCE [LARGE SCALE GENOMIC DNA]</scope>
    <source>
        <strain evidence="4">cv. Tatra</strain>
        <tissue evidence="3">Young leaves</tissue>
    </source>
</reference>
<keyword evidence="2" id="KW-0732">Signal</keyword>